<proteinExistence type="inferred from homology"/>
<comment type="similarity">
    <text evidence="1">Belongs to the outer membrane factor (OMF) (TC 1.B.17) family.</text>
</comment>
<feature type="region of interest" description="Disordered" evidence="2">
    <location>
        <begin position="20"/>
        <end position="45"/>
    </location>
</feature>
<evidence type="ECO:0000256" key="1">
    <source>
        <dbReference type="ARBA" id="ARBA00007613"/>
    </source>
</evidence>
<dbReference type="InterPro" id="IPR010131">
    <property type="entry name" value="MdtP/NodT-like"/>
</dbReference>
<comment type="caution">
    <text evidence="4">The sequence shown here is derived from an EMBL/GenBank/DDBJ whole genome shotgun (WGS) entry which is preliminary data.</text>
</comment>
<feature type="signal peptide" evidence="3">
    <location>
        <begin position="1"/>
        <end position="20"/>
    </location>
</feature>
<evidence type="ECO:0000313" key="4">
    <source>
        <dbReference type="EMBL" id="MDF8335458.1"/>
    </source>
</evidence>
<dbReference type="SUPFAM" id="SSF56954">
    <property type="entry name" value="Outer membrane efflux proteins (OEP)"/>
    <property type="match status" value="1"/>
</dbReference>
<evidence type="ECO:0000313" key="5">
    <source>
        <dbReference type="Proteomes" id="UP001222770"/>
    </source>
</evidence>
<organism evidence="4 5">
    <name type="scientific">Novosphingobium cyanobacteriorum</name>
    <dbReference type="NCBI Taxonomy" id="3024215"/>
    <lineage>
        <taxon>Bacteria</taxon>
        <taxon>Pseudomonadati</taxon>
        <taxon>Pseudomonadota</taxon>
        <taxon>Alphaproteobacteria</taxon>
        <taxon>Sphingomonadales</taxon>
        <taxon>Sphingomonadaceae</taxon>
        <taxon>Novosphingobium</taxon>
    </lineage>
</organism>
<sequence>MRRLLILATLLATTGQNALAQENAPADGRPAASASPPSENAQPTAGAQAFTLEQALAAAGTSSPGLNAAAADVRAAEAGRRVAGLRPNPEVQIQVENVGGTGQFRGTQSAETTTGLALPIELGGKRSARIAVADAQTDRARIEAAIAVADLTLNVTEAYVLAIAAERRVEISKQEADFATIGFRAASARVTAGAASPIEQQRADVLRINADVALGKAQRDAIVARANLGRLIGQPVSAPLDRAWFERIEGYGPVEPIAAQGTLALAAAEADLSIASAQVRLARSQRVPDITLTAGARRLSASNDTAAIFGVSIPFPLFNRGRATLDQASALESASEARRRVALIESDRQIAAAQAIVANAAATARAAGGPGLEAAFEAARIAAIGYANGKFSQLDLIEAQRTLAQTRAAYVEALATYHTAQAELARLITPAPVARQVP</sequence>
<dbReference type="EMBL" id="JAROCY010000028">
    <property type="protein sequence ID" value="MDF8335458.1"/>
    <property type="molecule type" value="Genomic_DNA"/>
</dbReference>
<protein>
    <submittedName>
        <fullName evidence="4">TolC family protein</fullName>
    </submittedName>
</protein>
<dbReference type="InterPro" id="IPR003423">
    <property type="entry name" value="OMP_efflux"/>
</dbReference>
<reference evidence="4 5" key="1">
    <citation type="submission" date="2023-03" db="EMBL/GenBank/DDBJ databases">
        <title>Novosphingobium cyanobacteriorum sp. nov., isolated from a eutrophic reservoir during the Microcystis bloom period.</title>
        <authorList>
            <person name="Kang M."/>
            <person name="Le V."/>
            <person name="Ko S.-R."/>
            <person name="Lee S.-A."/>
            <person name="Ahn C.-Y."/>
        </authorList>
    </citation>
    <scope>NUCLEOTIDE SEQUENCE [LARGE SCALE GENOMIC DNA]</scope>
    <source>
        <strain evidence="4 5">HBC54</strain>
    </source>
</reference>
<evidence type="ECO:0000256" key="2">
    <source>
        <dbReference type="SAM" id="MobiDB-lite"/>
    </source>
</evidence>
<feature type="chain" id="PRO_5045054149" evidence="3">
    <location>
        <begin position="21"/>
        <end position="438"/>
    </location>
</feature>
<evidence type="ECO:0000256" key="3">
    <source>
        <dbReference type="SAM" id="SignalP"/>
    </source>
</evidence>
<dbReference type="Gene3D" id="1.20.1600.10">
    <property type="entry name" value="Outer membrane efflux proteins (OEP)"/>
    <property type="match status" value="1"/>
</dbReference>
<accession>A0ABT6CNH1</accession>
<keyword evidence="3" id="KW-0732">Signal</keyword>
<dbReference type="Proteomes" id="UP001222770">
    <property type="component" value="Unassembled WGS sequence"/>
</dbReference>
<name>A0ABT6CNH1_9SPHN</name>
<dbReference type="PANTHER" id="PTHR30203:SF24">
    <property type="entry name" value="BLR4935 PROTEIN"/>
    <property type="match status" value="1"/>
</dbReference>
<gene>
    <name evidence="4" type="ORF">POM99_19810</name>
</gene>
<dbReference type="RefSeq" id="WP_277280421.1">
    <property type="nucleotide sequence ID" value="NZ_JAROCY010000028.1"/>
</dbReference>
<keyword evidence="5" id="KW-1185">Reference proteome</keyword>
<dbReference type="PANTHER" id="PTHR30203">
    <property type="entry name" value="OUTER MEMBRANE CATION EFFLUX PROTEIN"/>
    <property type="match status" value="1"/>
</dbReference>
<dbReference type="Pfam" id="PF02321">
    <property type="entry name" value="OEP"/>
    <property type="match status" value="2"/>
</dbReference>